<organism evidence="9 10">
    <name type="scientific">Pseudomonas syringae pv. primulae</name>
    <dbReference type="NCBI Taxonomy" id="251707"/>
    <lineage>
        <taxon>Bacteria</taxon>
        <taxon>Pseudomonadati</taxon>
        <taxon>Pseudomonadota</taxon>
        <taxon>Gammaproteobacteria</taxon>
        <taxon>Pseudomonadales</taxon>
        <taxon>Pseudomonadaceae</taxon>
        <taxon>Pseudomonas</taxon>
    </lineage>
</organism>
<feature type="transmembrane region" description="Helical" evidence="7">
    <location>
        <begin position="20"/>
        <end position="50"/>
    </location>
</feature>
<accession>A0A0P9XXV6</accession>
<evidence type="ECO:0000256" key="5">
    <source>
        <dbReference type="ARBA" id="ARBA00022989"/>
    </source>
</evidence>
<reference evidence="9 10" key="1">
    <citation type="submission" date="2015-09" db="EMBL/GenBank/DDBJ databases">
        <title>Genome announcement of multiple Pseudomonas syringae strains.</title>
        <authorList>
            <person name="Thakur S."/>
            <person name="Wang P.W."/>
            <person name="Gong Y."/>
            <person name="Weir B.S."/>
            <person name="Guttman D.S."/>
        </authorList>
    </citation>
    <scope>NUCLEOTIDE SEQUENCE [LARGE SCALE GENOMIC DNA]</scope>
    <source>
        <strain evidence="9 10">ICMP3956</strain>
    </source>
</reference>
<dbReference type="PATRIC" id="fig|251707.3.peg.916"/>
<evidence type="ECO:0000259" key="8">
    <source>
        <dbReference type="SMART" id="SM00014"/>
    </source>
</evidence>
<feature type="transmembrane region" description="Helical" evidence="7">
    <location>
        <begin position="284"/>
        <end position="304"/>
    </location>
</feature>
<evidence type="ECO:0000256" key="2">
    <source>
        <dbReference type="ARBA" id="ARBA00010792"/>
    </source>
</evidence>
<feature type="transmembrane region" description="Helical" evidence="7">
    <location>
        <begin position="352"/>
        <end position="372"/>
    </location>
</feature>
<evidence type="ECO:0000256" key="6">
    <source>
        <dbReference type="ARBA" id="ARBA00023136"/>
    </source>
</evidence>
<dbReference type="Gene3D" id="1.20.144.10">
    <property type="entry name" value="Phosphatidic acid phosphatase type 2/haloperoxidase"/>
    <property type="match status" value="2"/>
</dbReference>
<evidence type="ECO:0000256" key="3">
    <source>
        <dbReference type="ARBA" id="ARBA00022475"/>
    </source>
</evidence>
<comment type="caution">
    <text evidence="9">The sequence shown here is derived from an EMBL/GenBank/DDBJ whole genome shotgun (WGS) entry which is preliminary data.</text>
</comment>
<dbReference type="GeneID" id="47762496"/>
<dbReference type="PANTHER" id="PTHR30353">
    <property type="entry name" value="INNER MEMBRANE PROTEIN DEDA-RELATED"/>
    <property type="match status" value="1"/>
</dbReference>
<comment type="subcellular location">
    <subcellularLocation>
        <location evidence="1">Cell membrane</location>
        <topology evidence="1">Multi-pass membrane protein</topology>
    </subcellularLocation>
</comment>
<dbReference type="Pfam" id="PF01569">
    <property type="entry name" value="PAP2"/>
    <property type="match status" value="1"/>
</dbReference>
<protein>
    <submittedName>
        <fullName evidence="9">PAP2 superfamily protein/DedA family protein</fullName>
    </submittedName>
</protein>
<dbReference type="Pfam" id="PF09335">
    <property type="entry name" value="VTT_dom"/>
    <property type="match status" value="1"/>
</dbReference>
<feature type="transmembrane region" description="Helical" evidence="7">
    <location>
        <begin position="177"/>
        <end position="197"/>
    </location>
</feature>
<feature type="transmembrane region" description="Helical" evidence="7">
    <location>
        <begin position="409"/>
        <end position="429"/>
    </location>
</feature>
<evidence type="ECO:0000256" key="1">
    <source>
        <dbReference type="ARBA" id="ARBA00004651"/>
    </source>
</evidence>
<feature type="transmembrane region" description="Helical" evidence="7">
    <location>
        <begin position="260"/>
        <end position="277"/>
    </location>
</feature>
<feature type="transmembrane region" description="Helical" evidence="7">
    <location>
        <begin position="143"/>
        <end position="165"/>
    </location>
</feature>
<dbReference type="Proteomes" id="UP000050562">
    <property type="component" value="Unassembled WGS sequence"/>
</dbReference>
<evidence type="ECO:0000256" key="7">
    <source>
        <dbReference type="SAM" id="Phobius"/>
    </source>
</evidence>
<keyword evidence="6 7" id="KW-0472">Membrane</keyword>
<dbReference type="InterPro" id="IPR032818">
    <property type="entry name" value="DedA-like"/>
</dbReference>
<proteinExistence type="inferred from homology"/>
<feature type="transmembrane region" description="Helical" evidence="7">
    <location>
        <begin position="324"/>
        <end position="340"/>
    </location>
</feature>
<dbReference type="InterPro" id="IPR032816">
    <property type="entry name" value="VTT_dom"/>
</dbReference>
<keyword evidence="5 7" id="KW-1133">Transmembrane helix</keyword>
<evidence type="ECO:0000313" key="9">
    <source>
        <dbReference type="EMBL" id="KPY31068.1"/>
    </source>
</evidence>
<dbReference type="EMBL" id="LJRC01000264">
    <property type="protein sequence ID" value="KPY31068.1"/>
    <property type="molecule type" value="Genomic_DNA"/>
</dbReference>
<feature type="transmembrane region" description="Helical" evidence="7">
    <location>
        <begin position="62"/>
        <end position="80"/>
    </location>
</feature>
<dbReference type="InterPro" id="IPR036938">
    <property type="entry name" value="PAP2/HPO_sf"/>
</dbReference>
<dbReference type="SMART" id="SM00014">
    <property type="entry name" value="acidPPc"/>
    <property type="match status" value="1"/>
</dbReference>
<gene>
    <name evidence="9" type="ORF">ALO52_00684</name>
</gene>
<dbReference type="RefSeq" id="WP_043305231.1">
    <property type="nucleotide sequence ID" value="NZ_LJRC01000264.1"/>
</dbReference>
<name>A0A0P9XXV6_9PSED</name>
<evidence type="ECO:0000313" key="10">
    <source>
        <dbReference type="Proteomes" id="UP000050562"/>
    </source>
</evidence>
<dbReference type="SUPFAM" id="SSF48317">
    <property type="entry name" value="Acid phosphatase/Vanadium-dependent haloperoxidase"/>
    <property type="match status" value="1"/>
</dbReference>
<sequence>MGELLNGMTGWLTANPSWVAVAIFVVAFIECVAIVGIVVPGTVIMFAIAALAGSGILPLSEVLLLGFLGGLLGDAVSYFIGRRFHQRIRQLPGLRTHPEWMTGAESYFHKYGIASLLVGRFIGPLRPMLPMIAGMCDMPFPRFAAVSVVAAAGWSIAYLMPGWAAGAAIRLPLPEGFWPEAAVVGAGLALLIGLSIQSSIRQKRYATKVISLTSLLLVASLFVGWPYLKDFDNGLMTLVQEHRSETAQHIVVLVTGLGDFRTQLFAAALLIIVLLIARQWRHAAFALATTLGTAIANGTLKAFFARARPEVLLDPLTTYSMPSGHSSAAFALFMTVAVLAGRGQPVRLRLTWLLVFGIPALAIALSRVYLGVHWPTDILAGMLLAFCICAASLAIIQRNESLPAMSPKVWWLIIPALTALLGSFAVHALSHGVLRYQY</sequence>
<dbReference type="InterPro" id="IPR000326">
    <property type="entry name" value="PAP2/HPO"/>
</dbReference>
<feature type="transmembrane region" description="Helical" evidence="7">
    <location>
        <begin position="209"/>
        <end position="228"/>
    </location>
</feature>
<dbReference type="AlphaFoldDB" id="A0A0P9XXV6"/>
<keyword evidence="4 7" id="KW-0812">Transmembrane</keyword>
<evidence type="ECO:0000256" key="4">
    <source>
        <dbReference type="ARBA" id="ARBA00022692"/>
    </source>
</evidence>
<comment type="similarity">
    <text evidence="2">Belongs to the DedA family.</text>
</comment>
<dbReference type="GO" id="GO:0005886">
    <property type="term" value="C:plasma membrane"/>
    <property type="evidence" value="ECO:0007669"/>
    <property type="project" value="UniProtKB-SubCell"/>
</dbReference>
<feature type="domain" description="Phosphatidic acid phosphatase type 2/haloperoxidase" evidence="8">
    <location>
        <begin position="283"/>
        <end position="393"/>
    </location>
</feature>
<keyword evidence="3" id="KW-1003">Cell membrane</keyword>
<dbReference type="PANTHER" id="PTHR30353:SF15">
    <property type="entry name" value="INNER MEMBRANE PROTEIN YABI"/>
    <property type="match status" value="1"/>
</dbReference>
<dbReference type="CDD" id="cd03392">
    <property type="entry name" value="PAP2_like_2"/>
    <property type="match status" value="1"/>
</dbReference>
<feature type="transmembrane region" description="Helical" evidence="7">
    <location>
        <begin position="378"/>
        <end position="397"/>
    </location>
</feature>